<organism evidence="2 3">
    <name type="scientific">Pelomonas candidula</name>
    <dbReference type="NCBI Taxonomy" id="3299025"/>
    <lineage>
        <taxon>Bacteria</taxon>
        <taxon>Pseudomonadati</taxon>
        <taxon>Pseudomonadota</taxon>
        <taxon>Betaproteobacteria</taxon>
        <taxon>Burkholderiales</taxon>
        <taxon>Sphaerotilaceae</taxon>
        <taxon>Roseateles</taxon>
    </lineage>
</organism>
<feature type="chain" id="PRO_5047306687" evidence="1">
    <location>
        <begin position="20"/>
        <end position="193"/>
    </location>
</feature>
<keyword evidence="1" id="KW-0732">Signal</keyword>
<dbReference type="EMBL" id="JBIGIC010000025">
    <property type="protein sequence ID" value="MFG6490500.1"/>
    <property type="molecule type" value="Genomic_DNA"/>
</dbReference>
<protein>
    <submittedName>
        <fullName evidence="2">Uncharacterized protein</fullName>
    </submittedName>
</protein>
<keyword evidence="3" id="KW-1185">Reference proteome</keyword>
<accession>A0ABW7HKT9</accession>
<evidence type="ECO:0000313" key="3">
    <source>
        <dbReference type="Proteomes" id="UP001606134"/>
    </source>
</evidence>
<evidence type="ECO:0000256" key="1">
    <source>
        <dbReference type="SAM" id="SignalP"/>
    </source>
</evidence>
<feature type="signal peptide" evidence="1">
    <location>
        <begin position="1"/>
        <end position="19"/>
    </location>
</feature>
<evidence type="ECO:0000313" key="2">
    <source>
        <dbReference type="EMBL" id="MFG6490500.1"/>
    </source>
</evidence>
<sequence>MMKNFFALVVCVLPLYSGAQTLMPECSAEDSVIYLESIRVTNCLVKGIRSDGVTTEFAQRIENVGKQEVVLELLDSYFVVSLARIYLSGSRAVLNKDPTIANGHDAADHANEFPSFKEVLLKSGESVIFRVLASEILSSPPINGQKYTVFMRSDVPFRRPAEPRKQGASLRMKEEIKSGRVVQDSMFEGVALR</sequence>
<proteinExistence type="predicted"/>
<dbReference type="RefSeq" id="WP_394417846.1">
    <property type="nucleotide sequence ID" value="NZ_JBIGIC010000025.1"/>
</dbReference>
<reference evidence="2 3" key="1">
    <citation type="submission" date="2024-08" db="EMBL/GenBank/DDBJ databases">
        <authorList>
            <person name="Lu H."/>
        </authorList>
    </citation>
    <scope>NUCLEOTIDE SEQUENCE [LARGE SCALE GENOMIC DNA]</scope>
    <source>
        <strain evidence="2 3">BYS78W</strain>
    </source>
</reference>
<dbReference type="Proteomes" id="UP001606134">
    <property type="component" value="Unassembled WGS sequence"/>
</dbReference>
<gene>
    <name evidence="2" type="ORF">ACG04R_27795</name>
</gene>
<name>A0ABW7HKT9_9BURK</name>
<comment type="caution">
    <text evidence="2">The sequence shown here is derived from an EMBL/GenBank/DDBJ whole genome shotgun (WGS) entry which is preliminary data.</text>
</comment>